<dbReference type="SUPFAM" id="SSF53474">
    <property type="entry name" value="alpha/beta-Hydrolases"/>
    <property type="match status" value="1"/>
</dbReference>
<feature type="domain" description="Epoxide hydrolase N-terminal" evidence="3">
    <location>
        <begin position="10"/>
        <end position="117"/>
    </location>
</feature>
<proteinExistence type="inferred from homology"/>
<dbReference type="InterPro" id="IPR029058">
    <property type="entry name" value="AB_hydrolase_fold"/>
</dbReference>
<keyword evidence="2 4" id="KW-0378">Hydrolase</keyword>
<dbReference type="GO" id="GO:0097176">
    <property type="term" value="P:epoxide metabolic process"/>
    <property type="evidence" value="ECO:0007669"/>
    <property type="project" value="TreeGrafter"/>
</dbReference>
<keyword evidence="5" id="KW-1185">Reference proteome</keyword>
<gene>
    <name evidence="4" type="ORF">K458DRAFT_420899</name>
</gene>
<dbReference type="InterPro" id="IPR010497">
    <property type="entry name" value="Epoxide_hydro_N"/>
</dbReference>
<name>A0A6G1IRW5_9PLEO</name>
<reference evidence="4" key="1">
    <citation type="journal article" date="2020" name="Stud. Mycol.">
        <title>101 Dothideomycetes genomes: a test case for predicting lifestyles and emergence of pathogens.</title>
        <authorList>
            <person name="Haridas S."/>
            <person name="Albert R."/>
            <person name="Binder M."/>
            <person name="Bloem J."/>
            <person name="Labutti K."/>
            <person name="Salamov A."/>
            <person name="Andreopoulos B."/>
            <person name="Baker S."/>
            <person name="Barry K."/>
            <person name="Bills G."/>
            <person name="Bluhm B."/>
            <person name="Cannon C."/>
            <person name="Castanera R."/>
            <person name="Culley D."/>
            <person name="Daum C."/>
            <person name="Ezra D."/>
            <person name="Gonzalez J."/>
            <person name="Henrissat B."/>
            <person name="Kuo A."/>
            <person name="Liang C."/>
            <person name="Lipzen A."/>
            <person name="Lutzoni F."/>
            <person name="Magnuson J."/>
            <person name="Mondo S."/>
            <person name="Nolan M."/>
            <person name="Ohm R."/>
            <person name="Pangilinan J."/>
            <person name="Park H.-J."/>
            <person name="Ramirez L."/>
            <person name="Alfaro M."/>
            <person name="Sun H."/>
            <person name="Tritt A."/>
            <person name="Yoshinaga Y."/>
            <person name="Zwiers L.-H."/>
            <person name="Turgeon B."/>
            <person name="Goodwin S."/>
            <person name="Spatafora J."/>
            <person name="Crous P."/>
            <person name="Grigoriev I."/>
        </authorList>
    </citation>
    <scope>NUCLEOTIDE SEQUENCE</scope>
    <source>
        <strain evidence="4">CBS 122367</strain>
    </source>
</reference>
<dbReference type="OrthoDB" id="7130006at2759"/>
<dbReference type="PANTHER" id="PTHR21661:SF39">
    <property type="entry name" value="HYDROLASE, PUTATIVE (AFU_ORTHOLOGUE AFUA_3G08960)-RELATED"/>
    <property type="match status" value="1"/>
</dbReference>
<dbReference type="Proteomes" id="UP000799291">
    <property type="component" value="Unassembled WGS sequence"/>
</dbReference>
<evidence type="ECO:0000256" key="2">
    <source>
        <dbReference type="ARBA" id="ARBA00022801"/>
    </source>
</evidence>
<comment type="similarity">
    <text evidence="1">Belongs to the peptidase S33 family.</text>
</comment>
<organism evidence="4 5">
    <name type="scientific">Lentithecium fluviatile CBS 122367</name>
    <dbReference type="NCBI Taxonomy" id="1168545"/>
    <lineage>
        <taxon>Eukaryota</taxon>
        <taxon>Fungi</taxon>
        <taxon>Dikarya</taxon>
        <taxon>Ascomycota</taxon>
        <taxon>Pezizomycotina</taxon>
        <taxon>Dothideomycetes</taxon>
        <taxon>Pleosporomycetidae</taxon>
        <taxon>Pleosporales</taxon>
        <taxon>Massarineae</taxon>
        <taxon>Lentitheciaceae</taxon>
        <taxon>Lentithecium</taxon>
    </lineage>
</organism>
<dbReference type="Pfam" id="PF06441">
    <property type="entry name" value="EHN"/>
    <property type="match status" value="1"/>
</dbReference>
<protein>
    <submittedName>
        <fullName evidence="4">Epoxide hydrolase 1</fullName>
    </submittedName>
</protein>
<dbReference type="Gene3D" id="3.40.50.1820">
    <property type="entry name" value="alpha/beta hydrolase"/>
    <property type="match status" value="1"/>
</dbReference>
<dbReference type="EMBL" id="MU005593">
    <property type="protein sequence ID" value="KAF2680972.1"/>
    <property type="molecule type" value="Genomic_DNA"/>
</dbReference>
<evidence type="ECO:0000256" key="1">
    <source>
        <dbReference type="ARBA" id="ARBA00010088"/>
    </source>
</evidence>
<accession>A0A6G1IRW5</accession>
<evidence type="ECO:0000259" key="3">
    <source>
        <dbReference type="Pfam" id="PF06441"/>
    </source>
</evidence>
<dbReference type="PANTHER" id="PTHR21661">
    <property type="entry name" value="EPOXIDE HYDROLASE 1-RELATED"/>
    <property type="match status" value="1"/>
</dbReference>
<dbReference type="GO" id="GO:0004301">
    <property type="term" value="F:epoxide hydrolase activity"/>
    <property type="evidence" value="ECO:0007669"/>
    <property type="project" value="TreeGrafter"/>
</dbReference>
<sequence>MSYSPPSSAKPFTLSIPDTDLSEFRQLLQLSKLGRKTFENQQDKQSYGVTYEWLSEAKDHWLNTYSWREQEKHINSFPNYKMKIGDVDVHFVALFSEKKDAVPIIFMHGWPGSFIEFLPMCELIRKKYDAKDLSSHIIVPSVPGYTLSSGLPVDKDWTLQDSARVLDQLMQNLGFSKYIAQGGDIGCFLAITMSLTYDSCTAIHLNMMAGPRKPVDESNLSALEKSAVQYAKKWVETGMAYART</sequence>
<evidence type="ECO:0000313" key="4">
    <source>
        <dbReference type="EMBL" id="KAF2680972.1"/>
    </source>
</evidence>
<evidence type="ECO:0000313" key="5">
    <source>
        <dbReference type="Proteomes" id="UP000799291"/>
    </source>
</evidence>
<dbReference type="AlphaFoldDB" id="A0A6G1IRW5"/>